<name>A0A0E9X3Q0_ANGAN</name>
<evidence type="ECO:0000313" key="1">
    <source>
        <dbReference type="EMBL" id="JAH97219.1"/>
    </source>
</evidence>
<protein>
    <submittedName>
        <fullName evidence="1">Uncharacterized protein</fullName>
    </submittedName>
</protein>
<accession>A0A0E9X3Q0</accession>
<organism evidence="1">
    <name type="scientific">Anguilla anguilla</name>
    <name type="common">European freshwater eel</name>
    <name type="synonym">Muraena anguilla</name>
    <dbReference type="NCBI Taxonomy" id="7936"/>
    <lineage>
        <taxon>Eukaryota</taxon>
        <taxon>Metazoa</taxon>
        <taxon>Chordata</taxon>
        <taxon>Craniata</taxon>
        <taxon>Vertebrata</taxon>
        <taxon>Euteleostomi</taxon>
        <taxon>Actinopterygii</taxon>
        <taxon>Neopterygii</taxon>
        <taxon>Teleostei</taxon>
        <taxon>Anguilliformes</taxon>
        <taxon>Anguillidae</taxon>
        <taxon>Anguilla</taxon>
    </lineage>
</organism>
<proteinExistence type="predicted"/>
<reference evidence="1" key="1">
    <citation type="submission" date="2014-11" db="EMBL/GenBank/DDBJ databases">
        <authorList>
            <person name="Amaro Gonzalez C."/>
        </authorList>
    </citation>
    <scope>NUCLEOTIDE SEQUENCE</scope>
</reference>
<reference evidence="1" key="2">
    <citation type="journal article" date="2015" name="Fish Shellfish Immunol.">
        <title>Early steps in the European eel (Anguilla anguilla)-Vibrio vulnificus interaction in the gills: Role of the RtxA13 toxin.</title>
        <authorList>
            <person name="Callol A."/>
            <person name="Pajuelo D."/>
            <person name="Ebbesson L."/>
            <person name="Teles M."/>
            <person name="MacKenzie S."/>
            <person name="Amaro C."/>
        </authorList>
    </citation>
    <scope>NUCLEOTIDE SEQUENCE</scope>
</reference>
<dbReference type="EMBL" id="GBXM01011358">
    <property type="protein sequence ID" value="JAH97219.1"/>
    <property type="molecule type" value="Transcribed_RNA"/>
</dbReference>
<dbReference type="AlphaFoldDB" id="A0A0E9X3Q0"/>
<sequence length="73" mass="8448">METKMVCEKTRTFSQIFISKEYVSADKPKAIWRTKIPTATFQKSITILVLKYTGTIYIQEIIDIYAKLTQQGP</sequence>